<accession>A0A1N7N401</accession>
<keyword evidence="6 7" id="KW-0472">Membrane</keyword>
<dbReference type="InterPro" id="IPR055348">
    <property type="entry name" value="DctQ"/>
</dbReference>
<feature type="transmembrane region" description="Helical" evidence="7">
    <location>
        <begin position="43"/>
        <end position="61"/>
    </location>
</feature>
<keyword evidence="2 7" id="KW-0813">Transport</keyword>
<dbReference type="RefSeq" id="WP_076530466.1">
    <property type="nucleotide sequence ID" value="NZ_BMEH01000003.1"/>
</dbReference>
<evidence type="ECO:0000313" key="9">
    <source>
        <dbReference type="EMBL" id="SIS93107.1"/>
    </source>
</evidence>
<keyword evidence="3" id="KW-1003">Cell membrane</keyword>
<evidence type="ECO:0000256" key="1">
    <source>
        <dbReference type="ARBA" id="ARBA00004651"/>
    </source>
</evidence>
<keyword evidence="10" id="KW-1185">Reference proteome</keyword>
<feature type="transmembrane region" description="Helical" evidence="7">
    <location>
        <begin position="116"/>
        <end position="145"/>
    </location>
</feature>
<organism evidence="9 10">
    <name type="scientific">Gemmobacter megaterium</name>
    <dbReference type="NCBI Taxonomy" id="1086013"/>
    <lineage>
        <taxon>Bacteria</taxon>
        <taxon>Pseudomonadati</taxon>
        <taxon>Pseudomonadota</taxon>
        <taxon>Alphaproteobacteria</taxon>
        <taxon>Rhodobacterales</taxon>
        <taxon>Paracoccaceae</taxon>
        <taxon>Gemmobacter</taxon>
    </lineage>
</organism>
<comment type="caution">
    <text evidence="7">Lacks conserved residue(s) required for the propagation of feature annotation.</text>
</comment>
<evidence type="ECO:0000256" key="7">
    <source>
        <dbReference type="RuleBase" id="RU369079"/>
    </source>
</evidence>
<dbReference type="AlphaFoldDB" id="A0A1N7N401"/>
<keyword evidence="4 7" id="KW-0812">Transmembrane</keyword>
<sequence length="162" mass="17691">MTIIAGITTCFSWLAAVLMLFQVSLDILGKFLLGKPVPGTAEVVASYYMIALVFMAMPLVEKRGDSIAVDLVYDRLGRWPKLASRVIALIFTLAFYLVFAWTTLEAALKAMAVREIILGSLVFEVWPARFFLPTGCVLAAVVVVLREIQTGLGAKEAAHGPR</sequence>
<dbReference type="GO" id="GO:0005886">
    <property type="term" value="C:plasma membrane"/>
    <property type="evidence" value="ECO:0007669"/>
    <property type="project" value="UniProtKB-SubCell"/>
</dbReference>
<comment type="subunit">
    <text evidence="7">The complex comprises the extracytoplasmic solute receptor protein and the two transmembrane proteins.</text>
</comment>
<comment type="similarity">
    <text evidence="7">Belongs to the TRAP transporter small permease family.</text>
</comment>
<dbReference type="EMBL" id="FTOT01000003">
    <property type="protein sequence ID" value="SIS93107.1"/>
    <property type="molecule type" value="Genomic_DNA"/>
</dbReference>
<comment type="subcellular location">
    <subcellularLocation>
        <location evidence="7">Cell inner membrane</location>
        <topology evidence="7">Multi-pass membrane protein</topology>
    </subcellularLocation>
    <subcellularLocation>
        <location evidence="1">Cell membrane</location>
        <topology evidence="1">Multi-pass membrane protein</topology>
    </subcellularLocation>
</comment>
<dbReference type="STRING" id="1086013.SAMN05421774_103111"/>
<keyword evidence="7" id="KW-0997">Cell inner membrane</keyword>
<dbReference type="Pfam" id="PF04290">
    <property type="entry name" value="DctQ"/>
    <property type="match status" value="1"/>
</dbReference>
<evidence type="ECO:0000256" key="5">
    <source>
        <dbReference type="ARBA" id="ARBA00022989"/>
    </source>
</evidence>
<evidence type="ECO:0000256" key="4">
    <source>
        <dbReference type="ARBA" id="ARBA00022692"/>
    </source>
</evidence>
<reference evidence="9 10" key="1">
    <citation type="submission" date="2017-01" db="EMBL/GenBank/DDBJ databases">
        <authorList>
            <person name="Mah S.A."/>
            <person name="Swanson W.J."/>
            <person name="Moy G.W."/>
            <person name="Vacquier V.D."/>
        </authorList>
    </citation>
    <scope>NUCLEOTIDE SEQUENCE [LARGE SCALE GENOMIC DNA]</scope>
    <source>
        <strain evidence="9 10">DSM 26375</strain>
    </source>
</reference>
<evidence type="ECO:0000256" key="2">
    <source>
        <dbReference type="ARBA" id="ARBA00022448"/>
    </source>
</evidence>
<feature type="transmembrane region" description="Helical" evidence="7">
    <location>
        <begin position="82"/>
        <end position="104"/>
    </location>
</feature>
<dbReference type="GO" id="GO:0022857">
    <property type="term" value="F:transmembrane transporter activity"/>
    <property type="evidence" value="ECO:0007669"/>
    <property type="project" value="UniProtKB-UniRule"/>
</dbReference>
<keyword evidence="5 7" id="KW-1133">Transmembrane helix</keyword>
<evidence type="ECO:0000256" key="6">
    <source>
        <dbReference type="ARBA" id="ARBA00023136"/>
    </source>
</evidence>
<protein>
    <recommendedName>
        <fullName evidence="7">TRAP transporter small permease protein</fullName>
    </recommendedName>
</protein>
<comment type="function">
    <text evidence="7">Part of the tripartite ATP-independent periplasmic (TRAP) transport system.</text>
</comment>
<proteinExistence type="inferred from homology"/>
<dbReference type="OrthoDB" id="4250245at2"/>
<evidence type="ECO:0000256" key="3">
    <source>
        <dbReference type="ARBA" id="ARBA00022475"/>
    </source>
</evidence>
<gene>
    <name evidence="9" type="ORF">SAMN05421774_103111</name>
</gene>
<dbReference type="Proteomes" id="UP000186141">
    <property type="component" value="Unassembled WGS sequence"/>
</dbReference>
<name>A0A1N7N401_9RHOB</name>
<evidence type="ECO:0000313" key="10">
    <source>
        <dbReference type="Proteomes" id="UP000186141"/>
    </source>
</evidence>
<evidence type="ECO:0000259" key="8">
    <source>
        <dbReference type="Pfam" id="PF04290"/>
    </source>
</evidence>
<feature type="domain" description="Tripartite ATP-independent periplasmic transporters DctQ component" evidence="8">
    <location>
        <begin position="22"/>
        <end position="146"/>
    </location>
</feature>